<protein>
    <recommendedName>
        <fullName evidence="1">DUF4166 domain-containing protein</fullName>
    </recommendedName>
</protein>
<dbReference type="Pfam" id="PF13761">
    <property type="entry name" value="DUF4166"/>
    <property type="match status" value="1"/>
</dbReference>
<feature type="domain" description="DUF4166" evidence="1">
    <location>
        <begin position="25"/>
        <end position="186"/>
    </location>
</feature>
<evidence type="ECO:0000313" key="3">
    <source>
        <dbReference type="Proteomes" id="UP001156706"/>
    </source>
</evidence>
<dbReference type="InterPro" id="IPR025311">
    <property type="entry name" value="DUF4166"/>
</dbReference>
<organism evidence="2 3">
    <name type="scientific">Chitinimonas prasina</name>
    <dbReference type="NCBI Taxonomy" id="1434937"/>
    <lineage>
        <taxon>Bacteria</taxon>
        <taxon>Pseudomonadati</taxon>
        <taxon>Pseudomonadota</taxon>
        <taxon>Betaproteobacteria</taxon>
        <taxon>Neisseriales</taxon>
        <taxon>Chitinibacteraceae</taxon>
        <taxon>Chitinimonas</taxon>
    </lineage>
</organism>
<dbReference type="EMBL" id="BSOG01000006">
    <property type="protein sequence ID" value="GLR14874.1"/>
    <property type="molecule type" value="Genomic_DNA"/>
</dbReference>
<gene>
    <name evidence="2" type="ORF">GCM10007907_36640</name>
</gene>
<keyword evidence="3" id="KW-1185">Reference proteome</keyword>
<sequence>MPAPLAVNSDHNLVHDWLGPQFARLHPLLQALHLQGGLLRGPVDIVFGKGLSGLVGRRLAAKLGVPTEVAPHTLAVHIRPGADGLHWDRCFDGKHWFRSLFVPRGYWPSGYWIEQSGAIVLELGVEVIEGGWHWQTRAVRLGRLTLPRWCLPRTRAHKRIVDGRYQFSVAISVPLLGVVLTYSGSLAADTLPASV</sequence>
<evidence type="ECO:0000259" key="1">
    <source>
        <dbReference type="Pfam" id="PF13761"/>
    </source>
</evidence>
<reference evidence="3" key="1">
    <citation type="journal article" date="2019" name="Int. J. Syst. Evol. Microbiol.">
        <title>The Global Catalogue of Microorganisms (GCM) 10K type strain sequencing project: providing services to taxonomists for standard genome sequencing and annotation.</title>
        <authorList>
            <consortium name="The Broad Institute Genomics Platform"/>
            <consortium name="The Broad Institute Genome Sequencing Center for Infectious Disease"/>
            <person name="Wu L."/>
            <person name="Ma J."/>
        </authorList>
    </citation>
    <scope>NUCLEOTIDE SEQUENCE [LARGE SCALE GENOMIC DNA]</scope>
    <source>
        <strain evidence="3">NBRC 110044</strain>
    </source>
</reference>
<name>A0ABQ5YJS6_9NEIS</name>
<dbReference type="RefSeq" id="WP_284197947.1">
    <property type="nucleotide sequence ID" value="NZ_BSOG01000006.1"/>
</dbReference>
<evidence type="ECO:0000313" key="2">
    <source>
        <dbReference type="EMBL" id="GLR14874.1"/>
    </source>
</evidence>
<accession>A0ABQ5YJS6</accession>
<comment type="caution">
    <text evidence="2">The sequence shown here is derived from an EMBL/GenBank/DDBJ whole genome shotgun (WGS) entry which is preliminary data.</text>
</comment>
<dbReference type="Proteomes" id="UP001156706">
    <property type="component" value="Unassembled WGS sequence"/>
</dbReference>
<proteinExistence type="predicted"/>